<gene>
    <name evidence="1" type="ORF">NDN08_006165</name>
</gene>
<dbReference type="EMBL" id="JAMWBK010000008">
    <property type="protein sequence ID" value="KAJ8902845.1"/>
    <property type="molecule type" value="Genomic_DNA"/>
</dbReference>
<dbReference type="Proteomes" id="UP001157974">
    <property type="component" value="Unassembled WGS sequence"/>
</dbReference>
<name>A0AAV8UJZ8_9RHOD</name>
<protein>
    <recommendedName>
        <fullName evidence="3">Magnesium transporter</fullName>
    </recommendedName>
</protein>
<proteinExistence type="predicted"/>
<reference evidence="1 2" key="1">
    <citation type="journal article" date="2023" name="Nat. Commun.">
        <title>Origin of minicircular mitochondrial genomes in red algae.</title>
        <authorList>
            <person name="Lee Y."/>
            <person name="Cho C.H."/>
            <person name="Lee Y.M."/>
            <person name="Park S.I."/>
            <person name="Yang J.H."/>
            <person name="West J.A."/>
            <person name="Bhattacharya D."/>
            <person name="Yoon H.S."/>
        </authorList>
    </citation>
    <scope>NUCLEOTIDE SEQUENCE [LARGE SCALE GENOMIC DNA]</scope>
    <source>
        <strain evidence="1 2">CCMP1338</strain>
        <tissue evidence="1">Whole cell</tissue>
    </source>
</reference>
<organism evidence="1 2">
    <name type="scientific">Rhodosorus marinus</name>
    <dbReference type="NCBI Taxonomy" id="101924"/>
    <lineage>
        <taxon>Eukaryota</taxon>
        <taxon>Rhodophyta</taxon>
        <taxon>Stylonematophyceae</taxon>
        <taxon>Stylonematales</taxon>
        <taxon>Stylonemataceae</taxon>
        <taxon>Rhodosorus</taxon>
    </lineage>
</organism>
<keyword evidence="2" id="KW-1185">Reference proteome</keyword>
<accession>A0AAV8UJZ8</accession>
<evidence type="ECO:0000313" key="1">
    <source>
        <dbReference type="EMBL" id="KAJ8902845.1"/>
    </source>
</evidence>
<dbReference type="AlphaFoldDB" id="A0AAV8UJZ8"/>
<sequence length="291" mass="33143">MTTFIHSFRIGGGKRAQRSASDRSRRRAKLEYDWNRLSKQLGPAELEEIAEHRELGRLVLPLVTANNSRVLVPTDTVNVMVDGEVCEMVMNSDHKSLGALRMDSTDGVVIKVQEENWGFTDQPQLKCVASQRLVVHQRLFESPMPIAVVELVEDLRTEGINEELELLMAVREVNRVMDNIEKIDLFLEGHLNVLSDVSSSLDMVRGFTRQVRAYRDVAKKSGDTMLSKEEILSFALLRALALQPDDKVMQLRNISSMQRLHFAEVELSRGLRALKEFVVENYEDRPPDLLD</sequence>
<evidence type="ECO:0000313" key="2">
    <source>
        <dbReference type="Proteomes" id="UP001157974"/>
    </source>
</evidence>
<comment type="caution">
    <text evidence="1">The sequence shown here is derived from an EMBL/GenBank/DDBJ whole genome shotgun (WGS) entry which is preliminary data.</text>
</comment>
<evidence type="ECO:0008006" key="3">
    <source>
        <dbReference type="Google" id="ProtNLM"/>
    </source>
</evidence>